<evidence type="ECO:0000256" key="4">
    <source>
        <dbReference type="ARBA" id="ARBA00022989"/>
    </source>
</evidence>
<evidence type="ECO:0000256" key="2">
    <source>
        <dbReference type="ARBA" id="ARBA00022475"/>
    </source>
</evidence>
<keyword evidence="3 6" id="KW-0812">Transmembrane</keyword>
<feature type="non-terminal residue" evidence="7">
    <location>
        <position position="119"/>
    </location>
</feature>
<keyword evidence="4 6" id="KW-1133">Transmembrane helix</keyword>
<organism evidence="7">
    <name type="scientific">mine drainage metagenome</name>
    <dbReference type="NCBI Taxonomy" id="410659"/>
    <lineage>
        <taxon>unclassified sequences</taxon>
        <taxon>metagenomes</taxon>
        <taxon>ecological metagenomes</taxon>
    </lineage>
</organism>
<keyword evidence="5 6" id="KW-0472">Membrane</keyword>
<feature type="transmembrane region" description="Helical" evidence="6">
    <location>
        <begin position="21"/>
        <end position="41"/>
    </location>
</feature>
<dbReference type="GO" id="GO:0006885">
    <property type="term" value="P:regulation of pH"/>
    <property type="evidence" value="ECO:0007669"/>
    <property type="project" value="InterPro"/>
</dbReference>
<dbReference type="EMBL" id="AUZX01013336">
    <property type="protein sequence ID" value="EQD35828.1"/>
    <property type="molecule type" value="Genomic_DNA"/>
</dbReference>
<dbReference type="GO" id="GO:0005886">
    <property type="term" value="C:plasma membrane"/>
    <property type="evidence" value="ECO:0007669"/>
    <property type="project" value="UniProtKB-SubCell"/>
</dbReference>
<proteinExistence type="predicted"/>
<protein>
    <submittedName>
        <fullName evidence="7">Na+/H+ antiporter NhaA</fullName>
    </submittedName>
</protein>
<comment type="caution">
    <text evidence="7">The sequence shown here is derived from an EMBL/GenBank/DDBJ whole genome shotgun (WGS) entry which is preliminary data.</text>
</comment>
<comment type="subcellular location">
    <subcellularLocation>
        <location evidence="1">Cell inner membrane</location>
        <topology evidence="1">Multi-pass membrane protein</topology>
    </subcellularLocation>
</comment>
<evidence type="ECO:0000256" key="5">
    <source>
        <dbReference type="ARBA" id="ARBA00023136"/>
    </source>
</evidence>
<sequence length="119" mass="13038">MADIQTVLSRTFNNFFESEKSSGILLIFCTLVSLSLANSPLGHNYLGFWHTPIAGLTMEHWVNDGLMAIFFLFVGLELERELYNGELSNPKNALLPVVAALGGISVPALIHFMLNTGTP</sequence>
<evidence type="ECO:0000256" key="6">
    <source>
        <dbReference type="SAM" id="Phobius"/>
    </source>
</evidence>
<reference evidence="7" key="2">
    <citation type="journal article" date="2014" name="ISME J.">
        <title>Microbial stratification in low pH oxic and suboxic macroscopic growths along an acid mine drainage.</title>
        <authorList>
            <person name="Mendez-Garcia C."/>
            <person name="Mesa V."/>
            <person name="Sprenger R.R."/>
            <person name="Richter M."/>
            <person name="Diez M.S."/>
            <person name="Solano J."/>
            <person name="Bargiela R."/>
            <person name="Golyshina O.V."/>
            <person name="Manteca A."/>
            <person name="Ramos J.L."/>
            <person name="Gallego J.R."/>
            <person name="Llorente I."/>
            <person name="Martins Dos Santos V.A."/>
            <person name="Jensen O.N."/>
            <person name="Pelaez A.I."/>
            <person name="Sanchez J."/>
            <person name="Ferrer M."/>
        </authorList>
    </citation>
    <scope>NUCLEOTIDE SEQUENCE</scope>
</reference>
<dbReference type="InterPro" id="IPR004670">
    <property type="entry name" value="NhaA"/>
</dbReference>
<dbReference type="PANTHER" id="PTHR30341:SF0">
    <property type="entry name" value="NA(+)_H(+) ANTIPORTER NHAA"/>
    <property type="match status" value="1"/>
</dbReference>
<evidence type="ECO:0000256" key="3">
    <source>
        <dbReference type="ARBA" id="ARBA00022692"/>
    </source>
</evidence>
<evidence type="ECO:0000256" key="1">
    <source>
        <dbReference type="ARBA" id="ARBA00004429"/>
    </source>
</evidence>
<name>T0YRQ3_9ZZZZ</name>
<keyword evidence="2" id="KW-1003">Cell membrane</keyword>
<dbReference type="Pfam" id="PF06965">
    <property type="entry name" value="Na_H_antiport_1"/>
    <property type="match status" value="1"/>
</dbReference>
<accession>T0YRQ3</accession>
<dbReference type="Gene3D" id="1.20.1530.10">
    <property type="entry name" value="Na+/H+ antiporter like domain"/>
    <property type="match status" value="1"/>
</dbReference>
<feature type="transmembrane region" description="Helical" evidence="6">
    <location>
        <begin position="93"/>
        <end position="114"/>
    </location>
</feature>
<dbReference type="GO" id="GO:0015385">
    <property type="term" value="F:sodium:proton antiporter activity"/>
    <property type="evidence" value="ECO:0007669"/>
    <property type="project" value="TreeGrafter"/>
</dbReference>
<dbReference type="AlphaFoldDB" id="T0YRQ3"/>
<gene>
    <name evidence="7" type="ORF">B1A_18094</name>
</gene>
<dbReference type="InterPro" id="IPR023171">
    <property type="entry name" value="Na/H_antiporter_dom_sf"/>
</dbReference>
<reference evidence="7" key="1">
    <citation type="submission" date="2013-08" db="EMBL/GenBank/DDBJ databases">
        <authorList>
            <person name="Mendez C."/>
            <person name="Richter M."/>
            <person name="Ferrer M."/>
            <person name="Sanchez J."/>
        </authorList>
    </citation>
    <scope>NUCLEOTIDE SEQUENCE</scope>
</reference>
<evidence type="ECO:0000313" key="7">
    <source>
        <dbReference type="EMBL" id="EQD35828.1"/>
    </source>
</evidence>
<dbReference type="PANTHER" id="PTHR30341">
    <property type="entry name" value="SODIUM ION/PROTON ANTIPORTER NHAA-RELATED"/>
    <property type="match status" value="1"/>
</dbReference>